<dbReference type="PATRIC" id="fig|1224164.3.peg.1337"/>
<protein>
    <recommendedName>
        <fullName evidence="3">Copper transporter</fullName>
    </recommendedName>
</protein>
<dbReference type="EMBL" id="CP004353">
    <property type="protein sequence ID" value="AHI22722.1"/>
    <property type="molecule type" value="Genomic_DNA"/>
</dbReference>
<dbReference type="RefSeq" id="WP_025252746.1">
    <property type="nucleotide sequence ID" value="NZ_CP004353.1"/>
</dbReference>
<dbReference type="KEGG" id="cvt:B843_06685"/>
<dbReference type="InterPro" id="IPR021522">
    <property type="entry name" value="MctB"/>
</dbReference>
<gene>
    <name evidence="1" type="ORF">B843_06685</name>
</gene>
<dbReference type="HOGENOM" id="CLU_072020_0_0_11"/>
<organism evidence="1 2">
    <name type="scientific">Corynebacterium vitaeruminis DSM 20294</name>
    <dbReference type="NCBI Taxonomy" id="1224164"/>
    <lineage>
        <taxon>Bacteria</taxon>
        <taxon>Bacillati</taxon>
        <taxon>Actinomycetota</taxon>
        <taxon>Actinomycetes</taxon>
        <taxon>Mycobacteriales</taxon>
        <taxon>Corynebacteriaceae</taxon>
        <taxon>Corynebacterium</taxon>
    </lineage>
</organism>
<dbReference type="AlphaFoldDB" id="W5Y0H4"/>
<dbReference type="eggNOG" id="ENOG5032TBA">
    <property type="taxonomic scope" value="Bacteria"/>
</dbReference>
<dbReference type="STRING" id="1224164.B843_06685"/>
<name>W5Y0H4_9CORY</name>
<proteinExistence type="predicted"/>
<dbReference type="GO" id="GO:0055070">
    <property type="term" value="P:copper ion homeostasis"/>
    <property type="evidence" value="ECO:0007669"/>
    <property type="project" value="InterPro"/>
</dbReference>
<dbReference type="GO" id="GO:0016020">
    <property type="term" value="C:membrane"/>
    <property type="evidence" value="ECO:0007669"/>
    <property type="project" value="InterPro"/>
</dbReference>
<dbReference type="Pfam" id="PF11382">
    <property type="entry name" value="MctB"/>
    <property type="match status" value="1"/>
</dbReference>
<evidence type="ECO:0000313" key="1">
    <source>
        <dbReference type="EMBL" id="AHI22722.1"/>
    </source>
</evidence>
<keyword evidence="2" id="KW-1185">Reference proteome</keyword>
<dbReference type="Proteomes" id="UP000019222">
    <property type="component" value="Chromosome"/>
</dbReference>
<reference evidence="1 2" key="1">
    <citation type="submission" date="2013-02" db="EMBL/GenBank/DDBJ databases">
        <title>The complete genome sequence of Corynebacterium vitaeruminis DSM 20294.</title>
        <authorList>
            <person name="Ruckert C."/>
            <person name="Albersmeier A."/>
            <person name="Kalinowski J."/>
        </authorList>
    </citation>
    <scope>NUCLEOTIDE SEQUENCE [LARGE SCALE GENOMIC DNA]</scope>
    <source>
        <strain evidence="2">ATCC 10234</strain>
    </source>
</reference>
<sequence length="312" mass="31486">MAKKKGRSGAVIAGLAFGLAGGVALGTYVLAPNLAGGSNATQTSLESQLADAQQQVEIADAQSKSADGFIDSVSGAALTDKLKDRPVLIMRTADANDDDVQGVKDDLSKSGAVDSGTITLTDKFFSQEGADGLKNIVSTTLPAGAQLNTDQLDSGTHAGEALGSALMLNKDSAQPQATTEERAIVLGGLSEGGFIQYDEGTILPAQVIVFVLGDDDGSSDTFTTTNEVAFARALDTRGSGVVVAGRIHTASDTGVIGQLRDNALALEAVSTVDSVDQAWGKIATVLAAKDQLDGKAGAYGAAASAKAAAPSI</sequence>
<accession>W5Y0H4</accession>
<evidence type="ECO:0008006" key="3">
    <source>
        <dbReference type="Google" id="ProtNLM"/>
    </source>
</evidence>
<evidence type="ECO:0000313" key="2">
    <source>
        <dbReference type="Proteomes" id="UP000019222"/>
    </source>
</evidence>